<accession>A0A7S4HBW7</accession>
<dbReference type="EMBL" id="HBKN01004001">
    <property type="protein sequence ID" value="CAE2194041.1"/>
    <property type="molecule type" value="Transcribed_RNA"/>
</dbReference>
<dbReference type="GO" id="GO:0016651">
    <property type="term" value="F:oxidoreductase activity, acting on NAD(P)H"/>
    <property type="evidence" value="ECO:0007669"/>
    <property type="project" value="UniProtKB-ARBA"/>
</dbReference>
<evidence type="ECO:0000256" key="5">
    <source>
        <dbReference type="ARBA" id="ARBA00022630"/>
    </source>
</evidence>
<evidence type="ECO:0000256" key="2">
    <source>
        <dbReference type="ARBA" id="ARBA00001974"/>
    </source>
</evidence>
<organism evidence="12">
    <name type="scientific">Guillardia theta</name>
    <name type="common">Cryptophyte</name>
    <name type="synonym">Cryptomonas phi</name>
    <dbReference type="NCBI Taxonomy" id="55529"/>
    <lineage>
        <taxon>Eukaryota</taxon>
        <taxon>Cryptophyceae</taxon>
        <taxon>Pyrenomonadales</taxon>
        <taxon>Geminigeraceae</taxon>
        <taxon>Guillardia</taxon>
    </lineage>
</organism>
<evidence type="ECO:0000256" key="1">
    <source>
        <dbReference type="ARBA" id="ARBA00001917"/>
    </source>
</evidence>
<dbReference type="InterPro" id="IPR003097">
    <property type="entry name" value="CysJ-like_FAD-binding"/>
</dbReference>
<evidence type="ECO:0008006" key="13">
    <source>
        <dbReference type="Google" id="ProtNLM"/>
    </source>
</evidence>
<dbReference type="GO" id="GO:0005829">
    <property type="term" value="C:cytosol"/>
    <property type="evidence" value="ECO:0007669"/>
    <property type="project" value="TreeGrafter"/>
</dbReference>
<dbReference type="InterPro" id="IPR039261">
    <property type="entry name" value="FNR_nucleotide-bd"/>
</dbReference>
<name>A0A7S4HBW7_GUITH</name>
<comment type="cofactor">
    <cofactor evidence="1">
        <name>FMN</name>
        <dbReference type="ChEBI" id="CHEBI:58210"/>
    </cofactor>
</comment>
<dbReference type="PANTHER" id="PTHR19384:SF10">
    <property type="entry name" value="NADPH-DEPENDENT DIFLAVIN OXIDOREDUCTASE 1"/>
    <property type="match status" value="1"/>
</dbReference>
<feature type="domain" description="Flavodoxin-like" evidence="10">
    <location>
        <begin position="4"/>
        <end position="148"/>
    </location>
</feature>
<dbReference type="InterPro" id="IPR001094">
    <property type="entry name" value="Flavdoxin-like"/>
</dbReference>
<dbReference type="PRINTS" id="PR00371">
    <property type="entry name" value="FPNCR"/>
</dbReference>
<gene>
    <name evidence="12" type="ORF">GTHE00462_LOCUS3352</name>
</gene>
<evidence type="ECO:0000256" key="6">
    <source>
        <dbReference type="ARBA" id="ARBA00022643"/>
    </source>
</evidence>
<keyword evidence="5" id="KW-0285">Flavoprotein</keyword>
<dbReference type="PROSITE" id="PS51384">
    <property type="entry name" value="FAD_FR"/>
    <property type="match status" value="1"/>
</dbReference>
<comment type="subcellular location">
    <subcellularLocation>
        <location evidence="3">Cytoplasm</location>
    </subcellularLocation>
</comment>
<dbReference type="FunFam" id="3.40.50.80:FF:000032">
    <property type="entry name" value="NADPH-dependent diflavin oxidoreductase 1"/>
    <property type="match status" value="1"/>
</dbReference>
<dbReference type="Gene3D" id="3.40.50.80">
    <property type="entry name" value="Nucleotide-binding domain of ferredoxin-NADP reductase (FNR) module"/>
    <property type="match status" value="1"/>
</dbReference>
<dbReference type="SUPFAM" id="SSF63380">
    <property type="entry name" value="Riboflavin synthase domain-like"/>
    <property type="match status" value="1"/>
</dbReference>
<dbReference type="Gene3D" id="1.20.990.10">
    <property type="entry name" value="NADPH-cytochrome p450 Reductase, Chain A, domain 3"/>
    <property type="match status" value="1"/>
</dbReference>
<evidence type="ECO:0000256" key="7">
    <source>
        <dbReference type="ARBA" id="ARBA00022827"/>
    </source>
</evidence>
<dbReference type="InterPro" id="IPR017927">
    <property type="entry name" value="FAD-bd_FR_type"/>
</dbReference>
<evidence type="ECO:0000256" key="8">
    <source>
        <dbReference type="ARBA" id="ARBA00022857"/>
    </source>
</evidence>
<dbReference type="PANTHER" id="PTHR19384">
    <property type="entry name" value="NITRIC OXIDE SYNTHASE-RELATED"/>
    <property type="match status" value="1"/>
</dbReference>
<dbReference type="FunFam" id="3.40.50.360:FF:000015">
    <property type="entry name" value="NADPH-dependent diflavin oxidoreductase 1"/>
    <property type="match status" value="1"/>
</dbReference>
<dbReference type="InterPro" id="IPR017938">
    <property type="entry name" value="Riboflavin_synthase-like_b-brl"/>
</dbReference>
<dbReference type="InterPro" id="IPR029039">
    <property type="entry name" value="Flavoprotein-like_sf"/>
</dbReference>
<keyword evidence="8" id="KW-0521">NADP</keyword>
<keyword evidence="4" id="KW-0963">Cytoplasm</keyword>
<evidence type="ECO:0000256" key="9">
    <source>
        <dbReference type="ARBA" id="ARBA00023002"/>
    </source>
</evidence>
<proteinExistence type="predicted"/>
<keyword evidence="6" id="KW-0288">FMN</keyword>
<dbReference type="InterPro" id="IPR001433">
    <property type="entry name" value="OxRdtase_FAD/NAD-bd"/>
</dbReference>
<evidence type="ECO:0000256" key="4">
    <source>
        <dbReference type="ARBA" id="ARBA00022490"/>
    </source>
</evidence>
<dbReference type="SUPFAM" id="SSF52218">
    <property type="entry name" value="Flavoproteins"/>
    <property type="match status" value="1"/>
</dbReference>
<keyword evidence="7" id="KW-0274">FAD</keyword>
<dbReference type="PROSITE" id="PS50902">
    <property type="entry name" value="FLAVODOXIN_LIKE"/>
    <property type="match status" value="1"/>
</dbReference>
<dbReference type="PRINTS" id="PR00369">
    <property type="entry name" value="FLAVODOXIN"/>
</dbReference>
<evidence type="ECO:0000313" key="12">
    <source>
        <dbReference type="EMBL" id="CAE2194041.1"/>
    </source>
</evidence>
<evidence type="ECO:0000256" key="3">
    <source>
        <dbReference type="ARBA" id="ARBA00004496"/>
    </source>
</evidence>
<comment type="cofactor">
    <cofactor evidence="2">
        <name>FAD</name>
        <dbReference type="ChEBI" id="CHEBI:57692"/>
    </cofactor>
</comment>
<protein>
    <recommendedName>
        <fullName evidence="13">NADPH-dependent FMN and FAD-containing oxidoreductase</fullName>
    </recommendedName>
</protein>
<feature type="domain" description="FAD-binding FR-type" evidence="11">
    <location>
        <begin position="204"/>
        <end position="447"/>
    </location>
</feature>
<keyword evidence="9" id="KW-0560">Oxidoreductase</keyword>
<dbReference type="Pfam" id="PF00667">
    <property type="entry name" value="FAD_binding_1"/>
    <property type="match status" value="1"/>
</dbReference>
<reference evidence="12" key="1">
    <citation type="submission" date="2021-01" db="EMBL/GenBank/DDBJ databases">
        <authorList>
            <person name="Corre E."/>
            <person name="Pelletier E."/>
            <person name="Niang G."/>
            <person name="Scheremetjew M."/>
            <person name="Finn R."/>
            <person name="Kale V."/>
            <person name="Holt S."/>
            <person name="Cochrane G."/>
            <person name="Meng A."/>
            <person name="Brown T."/>
            <person name="Cohen L."/>
        </authorList>
    </citation>
    <scope>NUCLEOTIDE SEQUENCE</scope>
    <source>
        <strain evidence="12">CCMP 2712</strain>
    </source>
</reference>
<dbReference type="Gene3D" id="3.40.50.360">
    <property type="match status" value="1"/>
</dbReference>
<dbReference type="AlphaFoldDB" id="A0A7S4HBW7"/>
<evidence type="ECO:0000259" key="11">
    <source>
        <dbReference type="PROSITE" id="PS51384"/>
    </source>
</evidence>
<dbReference type="GO" id="GO:0005634">
    <property type="term" value="C:nucleus"/>
    <property type="evidence" value="ECO:0007669"/>
    <property type="project" value="UniProtKB-ARBA"/>
</dbReference>
<dbReference type="Pfam" id="PF00175">
    <property type="entry name" value="NAD_binding_1"/>
    <property type="match status" value="1"/>
</dbReference>
<evidence type="ECO:0000259" key="10">
    <source>
        <dbReference type="PROSITE" id="PS50902"/>
    </source>
</evidence>
<sequence length="625" mass="70402">MASLLILYGSQGGCAEEVAERLGRDCERRGYEVRVSAMDDYDVLSLPSEGTMIAVASTTGQGDAPDNMRKFWTFLLKKSLPAHSLASTSFAVFGLGDSSYAKFNAVAKRLDKRLEMLGGKRMLPLGLGDDQDSGGYDQKLDVWAVELWKALAHLHPLPEGSVPDLSDILPPSRFCVSKVGKRSLGAVDGREGQQLLATMKLARGDFHIAPVLTNVSITGEGAVKEVRHLEVDLSLCNQPYKTGDILAVQPTNRLEDVENFSRVMQLDLDEMVKIEPNPQHRSKTALPALLCGFGPVAVRDILLVHLDFMNTPRRHFFELLFHFATDKTQKERIEELSSVSGRDDLYEYCQKQRRTFLEVFRDFPDARPPLSYLFDMIPPLRPRQFSISSSPRVAPHRPSITLAMVDYVSRTKMRRVGVCTSYLKEMRTSPHPDQLLFSIKEGTLKIPGVKRMKEGGTVEDELRMETSQLIAPLIMVATGTGIAPFRSIIQERRSFRESLWRKGFPAPEMNDVLVFGCRTPQEFLYRAELEEYESAGHLKRLIVAYSRMQDKKVYVQDKIREEASLLWHALEEGGVIMVCGSSDKMPRDVRQAFVDVVNSAGQADDAEQYVRTLEATRRYLQETWS</sequence>
<dbReference type="Pfam" id="PF00258">
    <property type="entry name" value="Flavodoxin_1"/>
    <property type="match status" value="1"/>
</dbReference>
<dbReference type="InterPro" id="IPR008254">
    <property type="entry name" value="Flavodoxin/NO_synth"/>
</dbReference>
<dbReference type="SUPFAM" id="SSF52343">
    <property type="entry name" value="Ferredoxin reductase-like, C-terminal NADP-linked domain"/>
    <property type="match status" value="1"/>
</dbReference>
<dbReference type="GO" id="GO:0010181">
    <property type="term" value="F:FMN binding"/>
    <property type="evidence" value="ECO:0007669"/>
    <property type="project" value="InterPro"/>
</dbReference>
<dbReference type="Gene3D" id="2.40.30.10">
    <property type="entry name" value="Translation factors"/>
    <property type="match status" value="1"/>
</dbReference>
<dbReference type="InterPro" id="IPR023173">
    <property type="entry name" value="NADPH_Cyt_P450_Rdtase_alpha"/>
</dbReference>
<dbReference type="InterPro" id="IPR001709">
    <property type="entry name" value="Flavoprot_Pyr_Nucl_cyt_Rdtase"/>
</dbReference>
<dbReference type="GO" id="GO:0050660">
    <property type="term" value="F:flavin adenine dinucleotide binding"/>
    <property type="evidence" value="ECO:0007669"/>
    <property type="project" value="TreeGrafter"/>
</dbReference>